<dbReference type="Gene3D" id="2.60.40.740">
    <property type="match status" value="1"/>
</dbReference>
<keyword evidence="1" id="KW-0732">Signal</keyword>
<organism evidence="2 3">
    <name type="scientific">Streptococcus henryi</name>
    <dbReference type="NCBI Taxonomy" id="439219"/>
    <lineage>
        <taxon>Bacteria</taxon>
        <taxon>Bacillati</taxon>
        <taxon>Bacillota</taxon>
        <taxon>Bacilli</taxon>
        <taxon>Lactobacillales</taxon>
        <taxon>Streptococcaceae</taxon>
        <taxon>Streptococcus</taxon>
    </lineage>
</organism>
<evidence type="ECO:0000313" key="3">
    <source>
        <dbReference type="Proteomes" id="UP000182508"/>
    </source>
</evidence>
<dbReference type="AlphaFoldDB" id="A0A1G6A2G8"/>
<reference evidence="2 3" key="1">
    <citation type="submission" date="2016-10" db="EMBL/GenBank/DDBJ databases">
        <authorList>
            <person name="de Groot N.N."/>
        </authorList>
    </citation>
    <scope>NUCLEOTIDE SEQUENCE [LARGE SCALE GENOMIC DNA]</scope>
    <source>
        <strain evidence="2 3">A-4</strain>
    </source>
</reference>
<keyword evidence="3" id="KW-1185">Reference proteome</keyword>
<gene>
    <name evidence="2" type="ORF">SAMN02910293_00139</name>
</gene>
<dbReference type="EMBL" id="FMXP01000002">
    <property type="protein sequence ID" value="SDB02416.1"/>
    <property type="molecule type" value="Genomic_DNA"/>
</dbReference>
<protein>
    <submittedName>
        <fullName evidence="2">Uncharacterized protein</fullName>
    </submittedName>
</protein>
<accession>A0A1G6A2G8</accession>
<evidence type="ECO:0000313" key="2">
    <source>
        <dbReference type="EMBL" id="SDB02416.1"/>
    </source>
</evidence>
<dbReference type="Proteomes" id="UP000182508">
    <property type="component" value="Unassembled WGS sequence"/>
</dbReference>
<feature type="signal peptide" evidence="1">
    <location>
        <begin position="1"/>
        <end position="26"/>
    </location>
</feature>
<name>A0A1G6A2G8_9STRE</name>
<proteinExistence type="predicted"/>
<dbReference type="STRING" id="439219.SAMN02910293_00139"/>
<feature type="chain" id="PRO_5010197736" evidence="1">
    <location>
        <begin position="27"/>
        <end position="274"/>
    </location>
</feature>
<evidence type="ECO:0000256" key="1">
    <source>
        <dbReference type="SAM" id="SignalP"/>
    </source>
</evidence>
<sequence>MKKIRKVITTILAALTLVFAGLPVSAETVHTGAGGDGTITISNATQGKQYSIYKLFDATTDGADGFAYLVPSGKTLEASNAWFEKDNAGNVSAKPTADFSDSAFVAWAESFGTQVGSTVTASDDTLTFDQLTYGYYFVKSSLGAVVTLNTAAKDVSVIDKNDVGPDITVDGGKNLIVNNQKVKTTTAKIGDTINFEITFNATNFVTSGGVTERITKYTIVDTPSDLAINQSSVKVFVGSTELAETARTITFNATGQMTIVIPWVTGTGASATSI</sequence>